<proteinExistence type="predicted"/>
<dbReference type="BioCyc" id="CNIT1237085:G1324-563-MONOMER"/>
<dbReference type="HOGENOM" id="CLU_107441_0_0_2"/>
<dbReference type="EMBL" id="CP002408">
    <property type="protein sequence ID" value="AFU57508.1"/>
    <property type="molecule type" value="Genomic_DNA"/>
</dbReference>
<evidence type="ECO:0000313" key="3">
    <source>
        <dbReference type="Proteomes" id="UP000008037"/>
    </source>
</evidence>
<evidence type="ECO:0000256" key="1">
    <source>
        <dbReference type="SAM" id="MobiDB-lite"/>
    </source>
</evidence>
<dbReference type="InParanoid" id="K0IFA4"/>
<dbReference type="RefSeq" id="WP_015018054.1">
    <property type="nucleotide sequence ID" value="NC_018719.1"/>
</dbReference>
<dbReference type="OrthoDB" id="11708at2157"/>
<sequence>MLFKKSNNASIKERANAALASLQRNAYAMGMLRSRLESRINFTLNEKGSTESCQELTRVLELVKNGEMILHEMSEKIESARFLEEFVMIMDSAASSVSEIKDDIEQMMPAAEAALEEMHDAISKVSSGLPADLRQEIEPAILAEAVAAIAAGNASAAVIEAKEEKEEKTAAVPEQEEEEPESVPA</sequence>
<feature type="region of interest" description="Disordered" evidence="1">
    <location>
        <begin position="160"/>
        <end position="185"/>
    </location>
</feature>
<feature type="compositionally biased region" description="Basic and acidic residues" evidence="1">
    <location>
        <begin position="160"/>
        <end position="169"/>
    </location>
</feature>
<gene>
    <name evidence="2" type="ordered locus">Ngar_c05650</name>
</gene>
<dbReference type="AlphaFoldDB" id="K0IFA4"/>
<protein>
    <submittedName>
        <fullName evidence="2">Uncharacterized protein</fullName>
    </submittedName>
</protein>
<dbReference type="GeneID" id="13796739"/>
<dbReference type="STRING" id="1237085.Ngar_c05650"/>
<keyword evidence="3" id="KW-1185">Reference proteome</keyword>
<evidence type="ECO:0000313" key="2">
    <source>
        <dbReference type="EMBL" id="AFU57508.1"/>
    </source>
</evidence>
<feature type="compositionally biased region" description="Acidic residues" evidence="1">
    <location>
        <begin position="174"/>
        <end position="185"/>
    </location>
</feature>
<dbReference type="KEGG" id="nga:Ngar_c05650"/>
<name>K0IFA4_NITGG</name>
<reference evidence="2 3" key="1">
    <citation type="journal article" date="2012" name="Environ. Microbiol.">
        <title>The genome of the ammonia-oxidizing Candidatus Nitrososphaera gargensis: insights into metabolic versatility and environmental adaptations.</title>
        <authorList>
            <person name="Spang A."/>
            <person name="Poehlein A."/>
            <person name="Offre P."/>
            <person name="Zumbragel S."/>
            <person name="Haider S."/>
            <person name="Rychlik N."/>
            <person name="Nowka B."/>
            <person name="Schmeisser C."/>
            <person name="Lebedeva E.V."/>
            <person name="Rattei T."/>
            <person name="Bohm C."/>
            <person name="Schmid M."/>
            <person name="Galushko A."/>
            <person name="Hatzenpichler R."/>
            <person name="Weinmaier T."/>
            <person name="Daniel R."/>
            <person name="Schleper C."/>
            <person name="Spieck E."/>
            <person name="Streit W."/>
            <person name="Wagner M."/>
        </authorList>
    </citation>
    <scope>NUCLEOTIDE SEQUENCE [LARGE SCALE GENOMIC DNA]</scope>
    <source>
        <strain evidence="3">Ga9.2</strain>
    </source>
</reference>
<accession>K0IFA4</accession>
<organism evidence="2 3">
    <name type="scientific">Nitrososphaera gargensis (strain Ga9.2)</name>
    <dbReference type="NCBI Taxonomy" id="1237085"/>
    <lineage>
        <taxon>Archaea</taxon>
        <taxon>Nitrososphaerota</taxon>
        <taxon>Nitrososphaeria</taxon>
        <taxon>Nitrososphaerales</taxon>
        <taxon>Nitrososphaeraceae</taxon>
        <taxon>Nitrososphaera</taxon>
    </lineage>
</organism>
<dbReference type="Proteomes" id="UP000008037">
    <property type="component" value="Chromosome"/>
</dbReference>